<keyword evidence="3" id="KW-1185">Reference proteome</keyword>
<reference evidence="3" key="1">
    <citation type="submission" date="2019-06" db="EMBL/GenBank/DDBJ databases">
        <title>Sulfurimonas gotlandica sp. nov., a chemoautotrophic and psychrotolerant epsilonproteobacterium isolated from a pelagic redoxcline, and an emended description of the genus Sulfurimonas.</title>
        <authorList>
            <person name="Wang S."/>
            <person name="Jiang L."/>
            <person name="Shao Z."/>
        </authorList>
    </citation>
    <scope>NUCLEOTIDE SEQUENCE [LARGE SCALE GENOMIC DNA]</scope>
    <source>
        <strain evidence="3">1-1N</strain>
    </source>
</reference>
<evidence type="ECO:0000256" key="1">
    <source>
        <dbReference type="SAM" id="SignalP"/>
    </source>
</evidence>
<feature type="signal peptide" evidence="1">
    <location>
        <begin position="1"/>
        <end position="30"/>
    </location>
</feature>
<feature type="chain" id="PRO_5042510070" evidence="1">
    <location>
        <begin position="31"/>
        <end position="163"/>
    </location>
</feature>
<dbReference type="InterPro" id="IPR027056">
    <property type="entry name" value="Gluconate_2DH_su3"/>
</dbReference>
<dbReference type="Pfam" id="PF13618">
    <property type="entry name" value="Gluconate_2-dh3"/>
    <property type="match status" value="1"/>
</dbReference>
<dbReference type="RefSeq" id="WP_152299923.1">
    <property type="nucleotide sequence ID" value="NZ_CP041166.1"/>
</dbReference>
<dbReference type="Proteomes" id="UP000326061">
    <property type="component" value="Chromosome"/>
</dbReference>
<dbReference type="AlphaFoldDB" id="A0AAJ4A4S6"/>
<evidence type="ECO:0000313" key="3">
    <source>
        <dbReference type="Proteomes" id="UP000326061"/>
    </source>
</evidence>
<dbReference type="EMBL" id="CP041166">
    <property type="protein sequence ID" value="QFR43862.1"/>
    <property type="molecule type" value="Genomic_DNA"/>
</dbReference>
<gene>
    <name evidence="2" type="ORF">FJR47_08025</name>
</gene>
<protein>
    <submittedName>
        <fullName evidence="2">Gluconate 2-dehydrogenase subunit 3 family protein</fullName>
    </submittedName>
</protein>
<dbReference type="KEGG" id="suln:FJR47_08025"/>
<sequence length="163" mass="18874">MILNTRRNFFKQSFLGGAVLLFCNSSLYGAAEPLKTLTLVQEDLFPKAKELYVDTASYLLLILDHSRITASHKEFLRNGVQWLHEESLKLHGKLYYNLLEQERQEVLQEISEYGWGESWVDALLTYTMEALRSDAVYGVNKRDAAQRWLGFRAGLPRPKRAYL</sequence>
<keyword evidence="1" id="KW-0732">Signal</keyword>
<evidence type="ECO:0000313" key="2">
    <source>
        <dbReference type="EMBL" id="QFR43862.1"/>
    </source>
</evidence>
<organism evidence="2 3">
    <name type="scientific">Sulfurimonas xiamenensis</name>
    <dbReference type="NCBI Taxonomy" id="2590021"/>
    <lineage>
        <taxon>Bacteria</taxon>
        <taxon>Pseudomonadati</taxon>
        <taxon>Campylobacterota</taxon>
        <taxon>Epsilonproteobacteria</taxon>
        <taxon>Campylobacterales</taxon>
        <taxon>Sulfurimonadaceae</taxon>
        <taxon>Sulfurimonas</taxon>
    </lineage>
</organism>
<name>A0AAJ4A4S6_9BACT</name>
<proteinExistence type="predicted"/>
<accession>A0AAJ4A4S6</accession>